<evidence type="ECO:0000313" key="2">
    <source>
        <dbReference type="EMBL" id="EXI78230.1"/>
    </source>
</evidence>
<feature type="chain" id="PRO_5001461713" evidence="1">
    <location>
        <begin position="25"/>
        <end position="157"/>
    </location>
</feature>
<accession>A0A011PMZ0</accession>
<reference evidence="2 3" key="1">
    <citation type="submission" date="2014-02" db="EMBL/GenBank/DDBJ databases">
        <title>Expanding our view of genomic diversity in Candidatus Accumulibacter clades.</title>
        <authorList>
            <person name="Skennerton C.T."/>
            <person name="Barr J.J."/>
            <person name="Slater F.R."/>
            <person name="Bond P.L."/>
            <person name="Tyson G.W."/>
        </authorList>
    </citation>
    <scope>NUCLEOTIDE SEQUENCE [LARGE SCALE GENOMIC DNA]</scope>
    <source>
        <strain evidence="3">BA-92</strain>
    </source>
</reference>
<dbReference type="AlphaFoldDB" id="A0A011PMZ0"/>
<name>A0A011PMZ0_9PROT</name>
<keyword evidence="1" id="KW-0732">Signal</keyword>
<organism evidence="2 3">
    <name type="scientific">Candidatus Accumulibacter appositus</name>
    <dbReference type="NCBI Taxonomy" id="1454003"/>
    <lineage>
        <taxon>Bacteria</taxon>
        <taxon>Pseudomonadati</taxon>
        <taxon>Pseudomonadota</taxon>
        <taxon>Betaproteobacteria</taxon>
        <taxon>Candidatus Accumulibacter</taxon>
    </lineage>
</organism>
<evidence type="ECO:0000313" key="3">
    <source>
        <dbReference type="Proteomes" id="UP000021816"/>
    </source>
</evidence>
<evidence type="ECO:0000256" key="1">
    <source>
        <dbReference type="SAM" id="SignalP"/>
    </source>
</evidence>
<sequence>MKNLMSKCAAILLLVLCLPGLADARPKQHRCTEDTLRGQYVFTATGFTRVVNSGANTAWYPKAILEVLDFKGDGTLSTPVLTIANPFGDTGFIVHPPLGGAPGSYTINEDCSGTVQFSDANSVKFNIYVDPPQGDTIWMIQTNPSDNVFQGTAKRVR</sequence>
<dbReference type="EMBL" id="JEMX01000077">
    <property type="protein sequence ID" value="EXI78230.1"/>
    <property type="molecule type" value="Genomic_DNA"/>
</dbReference>
<comment type="caution">
    <text evidence="2">The sequence shown here is derived from an EMBL/GenBank/DDBJ whole genome shotgun (WGS) entry which is preliminary data.</text>
</comment>
<dbReference type="Proteomes" id="UP000021816">
    <property type="component" value="Unassembled WGS sequence"/>
</dbReference>
<protein>
    <submittedName>
        <fullName evidence="2">Uncharacterized protein</fullName>
    </submittedName>
</protein>
<feature type="signal peptide" evidence="1">
    <location>
        <begin position="1"/>
        <end position="24"/>
    </location>
</feature>
<proteinExistence type="predicted"/>
<gene>
    <name evidence="2" type="ORF">AW10_03200</name>
</gene>